<keyword evidence="4" id="KW-0175">Coiled coil</keyword>
<evidence type="ECO:0000313" key="7">
    <source>
        <dbReference type="Proteomes" id="UP000659654"/>
    </source>
</evidence>
<evidence type="ECO:0000256" key="4">
    <source>
        <dbReference type="SAM" id="Coils"/>
    </source>
</evidence>
<sequence length="414" mass="47470">MKKAAYLPDCWDDDDEMRGLMSMLKARSVNSINFDRTIEFWKNLIANYCKMEKKCLVDYEELREKFRRGNQLPAPLLTVFEELHKKQIFVPVEELASPRQGWIGWGTSLVAKSSWLMGLSVDFKKVKLVHMPTVKALAREMLEYYKVQYEMVDCPEVVAYDEFKARCAGIVDKNSFDLVLDELMRQGEVTEGQSQDGERILKFKDQGSKGPAKFTQADVSVHNLRRTMTRLQSEIRKAENKVRVFTNEAKDNLRKGDKMAALSAMKKKKRAEKELLDKDNQCQKLLQMMEQLAATKQTREIMDVYKMGTDAYKGALQRQGLTMDKIDETMDSIHEAIQEANDVDEALREGIKNIPSPSNVVDEAALEDELNDLLKEEEAPSLPTMPEVPKHIPVPEKDELAARLKRLREGMPAI</sequence>
<dbReference type="EMBL" id="CAJFCV020000002">
    <property type="protein sequence ID" value="CAG9099892.1"/>
    <property type="molecule type" value="Genomic_DNA"/>
</dbReference>
<proteinExistence type="inferred from homology"/>
<keyword evidence="7" id="KW-1185">Reference proteome</keyword>
<dbReference type="InterPro" id="IPR005024">
    <property type="entry name" value="Snf7_fam"/>
</dbReference>
<dbReference type="GO" id="GO:0009898">
    <property type="term" value="C:cytoplasmic side of plasma membrane"/>
    <property type="evidence" value="ECO:0007669"/>
    <property type="project" value="TreeGrafter"/>
</dbReference>
<comment type="similarity">
    <text evidence="2">Belongs to the SNF7 family.</text>
</comment>
<reference evidence="6" key="1">
    <citation type="submission" date="2020-09" db="EMBL/GenBank/DDBJ databases">
        <authorList>
            <person name="Kikuchi T."/>
        </authorList>
    </citation>
    <scope>NUCLEOTIDE SEQUENCE</scope>
    <source>
        <strain evidence="6">Ka4C1</strain>
    </source>
</reference>
<dbReference type="GO" id="GO:0000815">
    <property type="term" value="C:ESCRT III complex"/>
    <property type="evidence" value="ECO:0007669"/>
    <property type="project" value="TreeGrafter"/>
</dbReference>
<evidence type="ECO:0000313" key="6">
    <source>
        <dbReference type="EMBL" id="CAD5216586.1"/>
    </source>
</evidence>
<dbReference type="InterPro" id="IPR057471">
    <property type="entry name" value="CHMP7_WHD"/>
</dbReference>
<name>A0A7I8WWV6_BURXY</name>
<dbReference type="EMBL" id="CAJFDI010000002">
    <property type="protein sequence ID" value="CAD5216586.1"/>
    <property type="molecule type" value="Genomic_DNA"/>
</dbReference>
<organism evidence="6 7">
    <name type="scientific">Bursaphelenchus xylophilus</name>
    <name type="common">Pinewood nematode worm</name>
    <name type="synonym">Aphelenchoides xylophilus</name>
    <dbReference type="NCBI Taxonomy" id="6326"/>
    <lineage>
        <taxon>Eukaryota</taxon>
        <taxon>Metazoa</taxon>
        <taxon>Ecdysozoa</taxon>
        <taxon>Nematoda</taxon>
        <taxon>Chromadorea</taxon>
        <taxon>Rhabditida</taxon>
        <taxon>Tylenchina</taxon>
        <taxon>Tylenchomorpha</taxon>
        <taxon>Aphelenchoidea</taxon>
        <taxon>Aphelenchoididae</taxon>
        <taxon>Bursaphelenchus</taxon>
    </lineage>
</organism>
<dbReference type="SMR" id="A0A7I8WWV6"/>
<accession>A0A7I8WWV6</accession>
<dbReference type="GO" id="GO:0005771">
    <property type="term" value="C:multivesicular body"/>
    <property type="evidence" value="ECO:0007669"/>
    <property type="project" value="TreeGrafter"/>
</dbReference>
<dbReference type="PANTHER" id="PTHR22761:SF10">
    <property type="entry name" value="GH13992P"/>
    <property type="match status" value="1"/>
</dbReference>
<dbReference type="Pfam" id="PF25880">
    <property type="entry name" value="WHD_CHMP7_1st"/>
    <property type="match status" value="1"/>
</dbReference>
<comment type="caution">
    <text evidence="6">The sequence shown here is derived from an EMBL/GenBank/DDBJ whole genome shotgun (WGS) entry which is preliminary data.</text>
</comment>
<comment type="subcellular location">
    <subcellularLocation>
        <location evidence="1">Endosome</location>
    </subcellularLocation>
</comment>
<evidence type="ECO:0000256" key="1">
    <source>
        <dbReference type="ARBA" id="ARBA00004177"/>
    </source>
</evidence>
<dbReference type="Pfam" id="PF03357">
    <property type="entry name" value="Snf7"/>
    <property type="match status" value="1"/>
</dbReference>
<keyword evidence="3" id="KW-0967">Endosome</keyword>
<feature type="domain" description="CHMP7 winged helix" evidence="5">
    <location>
        <begin position="134"/>
        <end position="204"/>
    </location>
</feature>
<dbReference type="AlphaFoldDB" id="A0A7I8WWV6"/>
<dbReference type="Gene3D" id="6.10.140.1230">
    <property type="match status" value="1"/>
</dbReference>
<dbReference type="OrthoDB" id="10250120at2759"/>
<evidence type="ECO:0000256" key="2">
    <source>
        <dbReference type="ARBA" id="ARBA00006190"/>
    </source>
</evidence>
<dbReference type="Proteomes" id="UP000659654">
    <property type="component" value="Unassembled WGS sequence"/>
</dbReference>
<dbReference type="Pfam" id="PF25239">
    <property type="entry name" value="WHD_CHMP7"/>
    <property type="match status" value="1"/>
</dbReference>
<dbReference type="PANTHER" id="PTHR22761">
    <property type="entry name" value="CHARGED MULTIVESICULAR BODY PROTEIN"/>
    <property type="match status" value="1"/>
</dbReference>
<feature type="coiled-coil region" evidence="4">
    <location>
        <begin position="221"/>
        <end position="288"/>
    </location>
</feature>
<protein>
    <submittedName>
        <fullName evidence="6">(pine wood nematode) hypothetical protein</fullName>
    </submittedName>
</protein>
<dbReference type="Proteomes" id="UP000582659">
    <property type="component" value="Unassembled WGS sequence"/>
</dbReference>
<evidence type="ECO:0000256" key="3">
    <source>
        <dbReference type="ARBA" id="ARBA00022753"/>
    </source>
</evidence>
<evidence type="ECO:0000259" key="5">
    <source>
        <dbReference type="Pfam" id="PF25239"/>
    </source>
</evidence>
<dbReference type="GO" id="GO:0006900">
    <property type="term" value="P:vesicle budding from membrane"/>
    <property type="evidence" value="ECO:0007669"/>
    <property type="project" value="TreeGrafter"/>
</dbReference>
<dbReference type="GO" id="GO:0032511">
    <property type="term" value="P:late endosome to vacuole transport via multivesicular body sorting pathway"/>
    <property type="evidence" value="ECO:0007669"/>
    <property type="project" value="TreeGrafter"/>
</dbReference>
<gene>
    <name evidence="6" type="ORF">BXYJ_LOCUS4609</name>
</gene>